<dbReference type="PANTHER" id="PTHR34573:SF1">
    <property type="entry name" value="VITAMIN K EPOXIDE REDUCTASE DOMAIN-CONTAINING PROTEIN"/>
    <property type="match status" value="1"/>
</dbReference>
<dbReference type="RefSeq" id="WP_190252559.1">
    <property type="nucleotide sequence ID" value="NZ_BMPI01000026.1"/>
</dbReference>
<reference evidence="12" key="2">
    <citation type="submission" date="2020-09" db="EMBL/GenBank/DDBJ databases">
        <authorList>
            <person name="Sun Q."/>
            <person name="Ohkuma M."/>
        </authorList>
    </citation>
    <scope>NUCLEOTIDE SEQUENCE</scope>
    <source>
        <strain evidence="12">JCM 19831</strain>
    </source>
</reference>
<evidence type="ECO:0000256" key="6">
    <source>
        <dbReference type="ARBA" id="ARBA00023002"/>
    </source>
</evidence>
<evidence type="ECO:0000313" key="12">
    <source>
        <dbReference type="EMBL" id="GGM44176.1"/>
    </source>
</evidence>
<comment type="subcellular location">
    <subcellularLocation>
        <location evidence="1">Membrane</location>
        <topology evidence="1">Multi-pass membrane protein</topology>
    </subcellularLocation>
</comment>
<evidence type="ECO:0000256" key="3">
    <source>
        <dbReference type="ARBA" id="ARBA00022692"/>
    </source>
</evidence>
<dbReference type="GO" id="GO:0016020">
    <property type="term" value="C:membrane"/>
    <property type="evidence" value="ECO:0007669"/>
    <property type="project" value="UniProtKB-SubCell"/>
</dbReference>
<evidence type="ECO:0000313" key="13">
    <source>
        <dbReference type="Proteomes" id="UP000642070"/>
    </source>
</evidence>
<comment type="similarity">
    <text evidence="2">Belongs to the VKOR family.</text>
</comment>
<evidence type="ECO:0000256" key="2">
    <source>
        <dbReference type="ARBA" id="ARBA00006214"/>
    </source>
</evidence>
<dbReference type="SMART" id="SM00756">
    <property type="entry name" value="VKc"/>
    <property type="match status" value="1"/>
</dbReference>
<dbReference type="GO" id="GO:0048038">
    <property type="term" value="F:quinone binding"/>
    <property type="evidence" value="ECO:0007669"/>
    <property type="project" value="UniProtKB-KW"/>
</dbReference>
<dbReference type="GO" id="GO:0016491">
    <property type="term" value="F:oxidoreductase activity"/>
    <property type="evidence" value="ECO:0007669"/>
    <property type="project" value="UniProtKB-KW"/>
</dbReference>
<feature type="transmembrane region" description="Helical" evidence="10">
    <location>
        <begin position="133"/>
        <end position="158"/>
    </location>
</feature>
<evidence type="ECO:0000256" key="4">
    <source>
        <dbReference type="ARBA" id="ARBA00022719"/>
    </source>
</evidence>
<keyword evidence="3 10" id="KW-0812">Transmembrane</keyword>
<keyword evidence="7 10" id="KW-0472">Membrane</keyword>
<accession>A0A917TYK4</accession>
<evidence type="ECO:0000256" key="7">
    <source>
        <dbReference type="ARBA" id="ARBA00023136"/>
    </source>
</evidence>
<protein>
    <recommendedName>
        <fullName evidence="11">Vitamin K epoxide reductase domain-containing protein</fullName>
    </recommendedName>
</protein>
<sequence>MSASSSAVSIPEIDRRLVQPWVPLASLALSVAGLGVSIYLTIEHFTSSTTLACPETGALNCLKVTTSDQSKLFGIPVAVLGLVYFVAMLVVSLPALWRSPSPWLRQGRVVLAAVGVLFVFYLVFAELFTLDAICLWCTAVHVLAVALFAVIVVGTAYADPSDLRR</sequence>
<keyword evidence="5 10" id="KW-1133">Transmembrane helix</keyword>
<dbReference type="EMBL" id="BMPI01000026">
    <property type="protein sequence ID" value="GGM44176.1"/>
    <property type="molecule type" value="Genomic_DNA"/>
</dbReference>
<evidence type="ECO:0000256" key="5">
    <source>
        <dbReference type="ARBA" id="ARBA00022989"/>
    </source>
</evidence>
<dbReference type="InterPro" id="IPR038354">
    <property type="entry name" value="VKOR_sf"/>
</dbReference>
<keyword evidence="8" id="KW-1015">Disulfide bond</keyword>
<feature type="transmembrane region" description="Helical" evidence="10">
    <location>
        <begin position="73"/>
        <end position="97"/>
    </location>
</feature>
<dbReference type="CDD" id="cd12918">
    <property type="entry name" value="VKOR_arc"/>
    <property type="match status" value="1"/>
</dbReference>
<organism evidence="12 13">
    <name type="scientific">Dactylosporangium sucinum</name>
    <dbReference type="NCBI Taxonomy" id="1424081"/>
    <lineage>
        <taxon>Bacteria</taxon>
        <taxon>Bacillati</taxon>
        <taxon>Actinomycetota</taxon>
        <taxon>Actinomycetes</taxon>
        <taxon>Micromonosporales</taxon>
        <taxon>Micromonosporaceae</taxon>
        <taxon>Dactylosporangium</taxon>
    </lineage>
</organism>
<keyword evidence="4" id="KW-0874">Quinone</keyword>
<evidence type="ECO:0000259" key="11">
    <source>
        <dbReference type="SMART" id="SM00756"/>
    </source>
</evidence>
<keyword evidence="13" id="KW-1185">Reference proteome</keyword>
<keyword evidence="6" id="KW-0560">Oxidoreductase</keyword>
<dbReference type="AlphaFoldDB" id="A0A917TYK4"/>
<dbReference type="Pfam" id="PF07884">
    <property type="entry name" value="VKOR"/>
    <property type="match status" value="1"/>
</dbReference>
<feature type="transmembrane region" description="Helical" evidence="10">
    <location>
        <begin position="109"/>
        <end position="127"/>
    </location>
</feature>
<name>A0A917TYK4_9ACTN</name>
<evidence type="ECO:0000256" key="10">
    <source>
        <dbReference type="SAM" id="Phobius"/>
    </source>
</evidence>
<keyword evidence="9" id="KW-0676">Redox-active center</keyword>
<reference evidence="12" key="1">
    <citation type="journal article" date="2014" name="Int. J. Syst. Evol. Microbiol.">
        <title>Complete genome sequence of Corynebacterium casei LMG S-19264T (=DSM 44701T), isolated from a smear-ripened cheese.</title>
        <authorList>
            <consortium name="US DOE Joint Genome Institute (JGI-PGF)"/>
            <person name="Walter F."/>
            <person name="Albersmeier A."/>
            <person name="Kalinowski J."/>
            <person name="Ruckert C."/>
        </authorList>
    </citation>
    <scope>NUCLEOTIDE SEQUENCE</scope>
    <source>
        <strain evidence="12">JCM 19831</strain>
    </source>
</reference>
<comment type="caution">
    <text evidence="12">The sequence shown here is derived from an EMBL/GenBank/DDBJ whole genome shotgun (WGS) entry which is preliminary data.</text>
</comment>
<gene>
    <name evidence="12" type="ORF">GCM10007977_052210</name>
</gene>
<dbReference type="Gene3D" id="1.20.1440.130">
    <property type="entry name" value="VKOR domain"/>
    <property type="match status" value="1"/>
</dbReference>
<dbReference type="PANTHER" id="PTHR34573">
    <property type="entry name" value="VKC DOMAIN-CONTAINING PROTEIN"/>
    <property type="match status" value="1"/>
</dbReference>
<evidence type="ECO:0000256" key="8">
    <source>
        <dbReference type="ARBA" id="ARBA00023157"/>
    </source>
</evidence>
<proteinExistence type="inferred from homology"/>
<dbReference type="InterPro" id="IPR012932">
    <property type="entry name" value="VKOR"/>
</dbReference>
<evidence type="ECO:0000256" key="1">
    <source>
        <dbReference type="ARBA" id="ARBA00004141"/>
    </source>
</evidence>
<dbReference type="Proteomes" id="UP000642070">
    <property type="component" value="Unassembled WGS sequence"/>
</dbReference>
<feature type="transmembrane region" description="Helical" evidence="10">
    <location>
        <begin position="21"/>
        <end position="42"/>
    </location>
</feature>
<feature type="domain" description="Vitamin K epoxide reductase" evidence="11">
    <location>
        <begin position="19"/>
        <end position="155"/>
    </location>
</feature>
<evidence type="ECO:0000256" key="9">
    <source>
        <dbReference type="ARBA" id="ARBA00023284"/>
    </source>
</evidence>